<name>A0ABN7X1J5_GIGMA</name>
<evidence type="ECO:0000313" key="2">
    <source>
        <dbReference type="Proteomes" id="UP000789901"/>
    </source>
</evidence>
<keyword evidence="2" id="KW-1185">Reference proteome</keyword>
<sequence>MLVDHVTKIKTDICKFIVKKENKEVECEKEVTYENSTSNMWMHLLSIHDQALAEFIINNSQLLTILSSQKFIAFCQALDLYYQVPNDKALKCMINKAYLYNYLGITCHWIDNKMNLHEIILGNQCCEYPYIAENIKEA</sequence>
<protein>
    <submittedName>
        <fullName evidence="1">39567_t:CDS:1</fullName>
    </submittedName>
</protein>
<dbReference type="EMBL" id="CAJVQB010076827">
    <property type="protein sequence ID" value="CAG8844700.1"/>
    <property type="molecule type" value="Genomic_DNA"/>
</dbReference>
<reference evidence="1 2" key="1">
    <citation type="submission" date="2021-06" db="EMBL/GenBank/DDBJ databases">
        <authorList>
            <person name="Kallberg Y."/>
            <person name="Tangrot J."/>
            <person name="Rosling A."/>
        </authorList>
    </citation>
    <scope>NUCLEOTIDE SEQUENCE [LARGE SCALE GENOMIC DNA]</scope>
    <source>
        <strain evidence="1 2">120-4 pot B 10/14</strain>
    </source>
</reference>
<feature type="non-terminal residue" evidence="1">
    <location>
        <position position="138"/>
    </location>
</feature>
<dbReference type="Proteomes" id="UP000789901">
    <property type="component" value="Unassembled WGS sequence"/>
</dbReference>
<organism evidence="1 2">
    <name type="scientific">Gigaspora margarita</name>
    <dbReference type="NCBI Taxonomy" id="4874"/>
    <lineage>
        <taxon>Eukaryota</taxon>
        <taxon>Fungi</taxon>
        <taxon>Fungi incertae sedis</taxon>
        <taxon>Mucoromycota</taxon>
        <taxon>Glomeromycotina</taxon>
        <taxon>Glomeromycetes</taxon>
        <taxon>Diversisporales</taxon>
        <taxon>Gigasporaceae</taxon>
        <taxon>Gigaspora</taxon>
    </lineage>
</organism>
<accession>A0ABN7X1J5</accession>
<proteinExistence type="predicted"/>
<evidence type="ECO:0000313" key="1">
    <source>
        <dbReference type="EMBL" id="CAG8844700.1"/>
    </source>
</evidence>
<comment type="caution">
    <text evidence="1">The sequence shown here is derived from an EMBL/GenBank/DDBJ whole genome shotgun (WGS) entry which is preliminary data.</text>
</comment>
<gene>
    <name evidence="1" type="ORF">GMARGA_LOCUS37247</name>
</gene>